<dbReference type="Proteomes" id="UP000425960">
    <property type="component" value="Chromosome"/>
</dbReference>
<dbReference type="InterPro" id="IPR013419">
    <property type="entry name" value="CRISPR-assoc_prot_Cas7/Csh2"/>
</dbReference>
<proteinExistence type="predicted"/>
<name>A0A5K7ZJ18_9BACT</name>
<accession>A0A5K7ZJ18</accession>
<sequence>MSNETLLSSRRELFFAYDIKMGNPNGDPDENRPRVLPDGTYYVTDVRLKRFIRDYFKSQGKYILVDTIDSKTTNLTGRVAHFLRTKNKSEVAGSELVDILLESFIDARLFGSSFAFKEQDNWKPKPVPKTLTGALQFNHGEVMHKAEAVDIHGTTTFGSDEDKSQGTFTTYFALRYAFIGFNGVANEHSAKLSKMTDEDYKEVLKAMWKSVRGSGNTRTKVGQVPRILISINYRKGVEYQFGNLSDYIKLVPANGKDEKTWSSPDDYIVDLDLLKKRLDSQKDKIESISYETSPDVKYKDEIPPEWLPLNIDTDKNA</sequence>
<dbReference type="NCBIfam" id="TIGR02590">
    <property type="entry name" value="cas_Csh2"/>
    <property type="match status" value="1"/>
</dbReference>
<dbReference type="AlphaFoldDB" id="A0A5K7ZJ18"/>
<reference evidence="1 2" key="1">
    <citation type="submission" date="2019-11" db="EMBL/GenBank/DDBJ databases">
        <title>Comparative genomics of hydrocarbon-degrading Desulfosarcina strains.</title>
        <authorList>
            <person name="Watanabe M."/>
            <person name="Kojima H."/>
            <person name="Fukui M."/>
        </authorList>
    </citation>
    <scope>NUCLEOTIDE SEQUENCE [LARGE SCALE GENOMIC DNA]</scope>
    <source>
        <strain evidence="1 2">28bB2T</strain>
    </source>
</reference>
<dbReference type="KEGG" id="dov:DSCO28_26980"/>
<dbReference type="GO" id="GO:0043571">
    <property type="term" value="P:maintenance of CRISPR repeat elements"/>
    <property type="evidence" value="ECO:0007669"/>
    <property type="project" value="InterPro"/>
</dbReference>
<evidence type="ECO:0000313" key="1">
    <source>
        <dbReference type="EMBL" id="BBO82132.1"/>
    </source>
</evidence>
<dbReference type="EMBL" id="AP021876">
    <property type="protein sequence ID" value="BBO82132.1"/>
    <property type="molecule type" value="Genomic_DNA"/>
</dbReference>
<gene>
    <name evidence="1" type="ORF">DSCO28_26980</name>
</gene>
<evidence type="ECO:0000313" key="2">
    <source>
        <dbReference type="Proteomes" id="UP000425960"/>
    </source>
</evidence>
<dbReference type="RefSeq" id="WP_155322669.1">
    <property type="nucleotide sequence ID" value="NZ_AP021876.1"/>
</dbReference>
<protein>
    <submittedName>
        <fullName evidence="1">Type I-B CRISPR-associated protein Cas7/Csh2</fullName>
    </submittedName>
</protein>
<dbReference type="Pfam" id="PF05107">
    <property type="entry name" value="Cas_Cas7"/>
    <property type="match status" value="1"/>
</dbReference>
<dbReference type="InterPro" id="IPR006482">
    <property type="entry name" value="Cas7_Csh2/Csh2"/>
</dbReference>
<organism evidence="1 2">
    <name type="scientific">Desulfosarcina ovata subsp. sediminis</name>
    <dbReference type="NCBI Taxonomy" id="885957"/>
    <lineage>
        <taxon>Bacteria</taxon>
        <taxon>Pseudomonadati</taxon>
        <taxon>Thermodesulfobacteriota</taxon>
        <taxon>Desulfobacteria</taxon>
        <taxon>Desulfobacterales</taxon>
        <taxon>Desulfosarcinaceae</taxon>
        <taxon>Desulfosarcina</taxon>
    </lineage>
</organism>